<keyword evidence="2" id="KW-1185">Reference proteome</keyword>
<organism evidence="1 2">
    <name type="scientific">Clavibacter michiganensis subsp. michiganensis</name>
    <dbReference type="NCBI Taxonomy" id="33013"/>
    <lineage>
        <taxon>Bacteria</taxon>
        <taxon>Bacillati</taxon>
        <taxon>Actinomycetota</taxon>
        <taxon>Actinomycetes</taxon>
        <taxon>Micrococcales</taxon>
        <taxon>Microbacteriaceae</taxon>
        <taxon>Clavibacter</taxon>
    </lineage>
</organism>
<evidence type="ECO:0000313" key="1">
    <source>
        <dbReference type="EMBL" id="OUE00628.1"/>
    </source>
</evidence>
<accession>A0A251XEF8</accession>
<proteinExistence type="predicted"/>
<reference evidence="1 2" key="1">
    <citation type="submission" date="2016-08" db="EMBL/GenBank/DDBJ databases">
        <title>Genome sequence of Clavibacter michiganensis subsp. michiganensis strain CASJ007.</title>
        <authorList>
            <person name="Thapa S.P."/>
            <person name="Coaker G."/>
        </authorList>
    </citation>
    <scope>NUCLEOTIDE SEQUENCE [LARGE SCALE GENOMIC DNA]</scope>
    <source>
        <strain evidence="1">CASJ007</strain>
    </source>
</reference>
<protein>
    <submittedName>
        <fullName evidence="1">Uncharacterized protein</fullName>
    </submittedName>
</protein>
<dbReference type="AlphaFoldDB" id="A0A251XEF8"/>
<gene>
    <name evidence="1" type="ORF">CMMCAS07_17140</name>
</gene>
<dbReference type="EMBL" id="MDHH01000006">
    <property type="protein sequence ID" value="OUE00628.1"/>
    <property type="molecule type" value="Genomic_DNA"/>
</dbReference>
<evidence type="ECO:0000313" key="2">
    <source>
        <dbReference type="Proteomes" id="UP000195062"/>
    </source>
</evidence>
<name>A0A251XEF8_CLAMM</name>
<sequence>MASATTVSSFSCARSSRRIRTPSLTAVGSSSRPLRVTAWTVRVIASMNVDAPAVAVKRTVVVDPNTSAPRVRSSVTSYSDTASSAARSSASTRVRFSPGMVLLLVREVGGPCVRTRLAGWSTWRSRTAGAGGAAPLSEPILLRRLT</sequence>
<comment type="caution">
    <text evidence="1">The sequence shown here is derived from an EMBL/GenBank/DDBJ whole genome shotgun (WGS) entry which is preliminary data.</text>
</comment>
<dbReference type="Proteomes" id="UP000195062">
    <property type="component" value="Unassembled WGS sequence"/>
</dbReference>